<keyword evidence="3" id="KW-1185">Reference proteome</keyword>
<evidence type="ECO:0000313" key="2">
    <source>
        <dbReference type="EMBL" id="SOY29176.1"/>
    </source>
</evidence>
<dbReference type="AlphaFoldDB" id="A0A2K4ZFF0"/>
<feature type="transmembrane region" description="Helical" evidence="1">
    <location>
        <begin position="343"/>
        <end position="364"/>
    </location>
</feature>
<accession>A0A2K4ZFF0</accession>
<keyword evidence="1" id="KW-0472">Membrane</keyword>
<feature type="transmembrane region" description="Helical" evidence="1">
    <location>
        <begin position="317"/>
        <end position="336"/>
    </location>
</feature>
<sequence>MNSYARIKALQMGKKKIFRILLIIECIALLMGIAGLFGKDAVYEYGADDMTINFGSYSEEHGGAHTENSGERDSMVDFRGIALPRGTYRVQVHYTVDTDMLTWCEVTDDTIGRKNLRTNGALFFSGLDHSDFEMWLLRDTSELAVHAWYAGEGSYTVHGLTICQTNAANRVILFLMLCLFTGVNMVCVYWQYDKKYGISVKKKAVIFCLGLTILAASTPLMVDYMRGGGDLFYHLMRVEGIRDAFLTGQFPVRISPEWQQGYGYASPIFYGETVLYPAGLLRMIGFTVTDAYRIFMFGITMATVLIAYFSFKKVFGDAYIGVFCSMLYSLSIYRFYKTYLSGSWGECFGVMILPILLYGFWRVFTQDVHEESYGRSWFPLTVGFSLLVQSHLLTGEMAGIFTIVLCLVLWKKVFRWQTFVVLAKTVIYSILLSAWFLVPFADYMLTGDFVIHHVSGRTIQARGLFPAHLFFTYFSNGTEVIFDDNGMANTAPVGVGIAPMVALLILVYLNFTGQLGKMEKRERVLGGIAGWFAAAAMLMSLSLFPWDRIQAMNGVTATLISSIQHPNRFLTIANVCLTAVAGLTAKYVMDSKKEVLKISYFCGMIFLLIISSVHLMDNTMFTSNVLRAYNGEGVSTGYIAGGEYLPHGADASRFMYHDPVCSEGIGTGNYTKLPLGADAHFENNSGQEGKAAFSLLYYKGYRAWDADSGELLNCYAGDNFEVTVDIPAGYTGDVRVRFVSPWYWRAGEVVTVLTAAAIALYYQWKKRGRNVLPDGQ</sequence>
<organism evidence="2 3">
    <name type="scientific">Acetatifactor muris</name>
    <dbReference type="NCBI Taxonomy" id="879566"/>
    <lineage>
        <taxon>Bacteria</taxon>
        <taxon>Bacillati</taxon>
        <taxon>Bacillota</taxon>
        <taxon>Clostridia</taxon>
        <taxon>Lachnospirales</taxon>
        <taxon>Lachnospiraceae</taxon>
        <taxon>Acetatifactor</taxon>
    </lineage>
</organism>
<feature type="transmembrane region" description="Helical" evidence="1">
    <location>
        <begin position="291"/>
        <end position="311"/>
    </location>
</feature>
<keyword evidence="1" id="KW-0812">Transmembrane</keyword>
<proteinExistence type="predicted"/>
<evidence type="ECO:0008006" key="4">
    <source>
        <dbReference type="Google" id="ProtNLM"/>
    </source>
</evidence>
<gene>
    <name evidence="2" type="ORF">AMURIS_01891</name>
</gene>
<feature type="transmembrane region" description="Helical" evidence="1">
    <location>
        <begin position="524"/>
        <end position="544"/>
    </location>
</feature>
<name>A0A2K4ZFF0_9FIRM</name>
<evidence type="ECO:0000256" key="1">
    <source>
        <dbReference type="SAM" id="Phobius"/>
    </source>
</evidence>
<feature type="transmembrane region" description="Helical" evidence="1">
    <location>
        <begin position="384"/>
        <end position="410"/>
    </location>
</feature>
<feature type="transmembrane region" description="Helical" evidence="1">
    <location>
        <begin position="419"/>
        <end position="438"/>
    </location>
</feature>
<reference evidence="2 3" key="1">
    <citation type="submission" date="2018-01" db="EMBL/GenBank/DDBJ databases">
        <authorList>
            <person name="Gaut B.S."/>
            <person name="Morton B.R."/>
            <person name="Clegg M.T."/>
            <person name="Duvall M.R."/>
        </authorList>
    </citation>
    <scope>NUCLEOTIDE SEQUENCE [LARGE SCALE GENOMIC DNA]</scope>
    <source>
        <strain evidence="2">GP69</strain>
    </source>
</reference>
<feature type="transmembrane region" description="Helical" evidence="1">
    <location>
        <begin position="595"/>
        <end position="616"/>
    </location>
</feature>
<feature type="transmembrane region" description="Helical" evidence="1">
    <location>
        <begin position="742"/>
        <end position="762"/>
    </location>
</feature>
<dbReference type="Proteomes" id="UP000236311">
    <property type="component" value="Unassembled WGS sequence"/>
</dbReference>
<feature type="transmembrane region" description="Helical" evidence="1">
    <location>
        <begin position="204"/>
        <end position="222"/>
    </location>
</feature>
<feature type="transmembrane region" description="Helical" evidence="1">
    <location>
        <begin position="261"/>
        <end position="279"/>
    </location>
</feature>
<keyword evidence="1" id="KW-1133">Transmembrane helix</keyword>
<feature type="transmembrane region" description="Helical" evidence="1">
    <location>
        <begin position="171"/>
        <end position="192"/>
    </location>
</feature>
<feature type="transmembrane region" description="Helical" evidence="1">
    <location>
        <begin position="20"/>
        <end position="38"/>
    </location>
</feature>
<protein>
    <recommendedName>
        <fullName evidence="4">Bacterial membrane protein YfhO</fullName>
    </recommendedName>
</protein>
<evidence type="ECO:0000313" key="3">
    <source>
        <dbReference type="Proteomes" id="UP000236311"/>
    </source>
</evidence>
<feature type="transmembrane region" description="Helical" evidence="1">
    <location>
        <begin position="569"/>
        <end position="588"/>
    </location>
</feature>
<feature type="transmembrane region" description="Helical" evidence="1">
    <location>
        <begin position="493"/>
        <end position="512"/>
    </location>
</feature>
<dbReference type="EMBL" id="OFSM01000008">
    <property type="protein sequence ID" value="SOY29176.1"/>
    <property type="molecule type" value="Genomic_DNA"/>
</dbReference>